<dbReference type="PANTHER" id="PTHR22969">
    <property type="entry name" value="IKB KINASE"/>
    <property type="match status" value="1"/>
</dbReference>
<comment type="catalytic activity">
    <reaction evidence="9">
        <text>L-seryl-[I-kappa-B protein] + ATP = O-phospho-L-seryl-[I-kappa-B protein] + ADP + H(+)</text>
        <dbReference type="Rhea" id="RHEA:19073"/>
        <dbReference type="Rhea" id="RHEA-COMP:13698"/>
        <dbReference type="Rhea" id="RHEA-COMP:13699"/>
        <dbReference type="ChEBI" id="CHEBI:15378"/>
        <dbReference type="ChEBI" id="CHEBI:29999"/>
        <dbReference type="ChEBI" id="CHEBI:30616"/>
        <dbReference type="ChEBI" id="CHEBI:83421"/>
        <dbReference type="ChEBI" id="CHEBI:456216"/>
        <dbReference type="EC" id="2.7.11.10"/>
    </reaction>
</comment>
<keyword evidence="12" id="KW-1185">Reference proteome</keyword>
<dbReference type="AlphaFoldDB" id="A0A183CY14"/>
<dbReference type="WBParaSite" id="GPUH_0000135701-mRNA-1">
    <property type="protein sequence ID" value="GPUH_0000135701-mRNA-1"/>
    <property type="gene ID" value="GPUH_0000135701"/>
</dbReference>
<dbReference type="PROSITE" id="PS50011">
    <property type="entry name" value="PROTEIN_KINASE_DOM"/>
    <property type="match status" value="1"/>
</dbReference>
<keyword evidence="6" id="KW-0547">Nucleotide-binding</keyword>
<dbReference type="PANTHER" id="PTHR22969:SF17">
    <property type="entry name" value="INHIBITOR OF NUCLEAR FACTOR KAPPA-B KINASE SUBUNIT BETA"/>
    <property type="match status" value="1"/>
</dbReference>
<evidence type="ECO:0000313" key="11">
    <source>
        <dbReference type="EMBL" id="VDK29877.1"/>
    </source>
</evidence>
<proteinExistence type="predicted"/>
<feature type="domain" description="Protein kinase" evidence="10">
    <location>
        <begin position="1"/>
        <end position="245"/>
    </location>
</feature>
<keyword evidence="4" id="KW-0723">Serine/threonine-protein kinase</keyword>
<evidence type="ECO:0000313" key="13">
    <source>
        <dbReference type="WBParaSite" id="GPUH_0000135701-mRNA-1"/>
    </source>
</evidence>
<keyword evidence="8" id="KW-0067">ATP-binding</keyword>
<dbReference type="GO" id="GO:0008384">
    <property type="term" value="F:IkappaB kinase activity"/>
    <property type="evidence" value="ECO:0007669"/>
    <property type="project" value="UniProtKB-EC"/>
</dbReference>
<dbReference type="Pfam" id="PF00069">
    <property type="entry name" value="Pkinase"/>
    <property type="match status" value="1"/>
</dbReference>
<dbReference type="OrthoDB" id="10013850at2759"/>
<dbReference type="InterPro" id="IPR051180">
    <property type="entry name" value="IKK"/>
</dbReference>
<dbReference type="InterPro" id="IPR011009">
    <property type="entry name" value="Kinase-like_dom_sf"/>
</dbReference>
<name>A0A183CY14_9BILA</name>
<dbReference type="GO" id="GO:0008385">
    <property type="term" value="C:IkappaB kinase complex"/>
    <property type="evidence" value="ECO:0007669"/>
    <property type="project" value="TreeGrafter"/>
</dbReference>
<evidence type="ECO:0000256" key="8">
    <source>
        <dbReference type="ARBA" id="ARBA00022840"/>
    </source>
</evidence>
<evidence type="ECO:0000256" key="6">
    <source>
        <dbReference type="ARBA" id="ARBA00022741"/>
    </source>
</evidence>
<evidence type="ECO:0000313" key="12">
    <source>
        <dbReference type="Proteomes" id="UP000271098"/>
    </source>
</evidence>
<protein>
    <recommendedName>
        <fullName evidence="2">IkappaB kinase</fullName>
        <ecNumber evidence="2">2.7.11.10</ecNumber>
    </recommendedName>
</protein>
<evidence type="ECO:0000256" key="3">
    <source>
        <dbReference type="ARBA" id="ARBA00022490"/>
    </source>
</evidence>
<keyword evidence="3" id="KW-0963">Cytoplasm</keyword>
<evidence type="ECO:0000256" key="7">
    <source>
        <dbReference type="ARBA" id="ARBA00022777"/>
    </source>
</evidence>
<evidence type="ECO:0000256" key="9">
    <source>
        <dbReference type="ARBA" id="ARBA00048789"/>
    </source>
</evidence>
<dbReference type="Proteomes" id="UP000271098">
    <property type="component" value="Unassembled WGS sequence"/>
</dbReference>
<dbReference type="PROSITE" id="PS00108">
    <property type="entry name" value="PROTEIN_KINASE_ST"/>
    <property type="match status" value="1"/>
</dbReference>
<keyword evidence="7" id="KW-0418">Kinase</keyword>
<dbReference type="Gene3D" id="1.10.510.10">
    <property type="entry name" value="Transferase(Phosphotransferase) domain 1"/>
    <property type="match status" value="1"/>
</dbReference>
<comment type="subcellular location">
    <subcellularLocation>
        <location evidence="1">Cytoplasm</location>
    </subcellularLocation>
</comment>
<evidence type="ECO:0000256" key="2">
    <source>
        <dbReference type="ARBA" id="ARBA00012442"/>
    </source>
</evidence>
<dbReference type="InterPro" id="IPR000719">
    <property type="entry name" value="Prot_kinase_dom"/>
</dbReference>
<evidence type="ECO:0000256" key="1">
    <source>
        <dbReference type="ARBA" id="ARBA00004496"/>
    </source>
</evidence>
<accession>A0A183CY14</accession>
<dbReference type="EC" id="2.7.11.10" evidence="2"/>
<dbReference type="SMART" id="SM00220">
    <property type="entry name" value="S_TKc"/>
    <property type="match status" value="1"/>
</dbReference>
<gene>
    <name evidence="11" type="ORF">GPUH_LOCUS1355</name>
</gene>
<dbReference type="EMBL" id="UYRT01001613">
    <property type="protein sequence ID" value="VDK29877.1"/>
    <property type="molecule type" value="Genomic_DNA"/>
</dbReference>
<dbReference type="GO" id="GO:0033209">
    <property type="term" value="P:tumor necrosis factor-mediated signaling pathway"/>
    <property type="evidence" value="ECO:0007669"/>
    <property type="project" value="TreeGrafter"/>
</dbReference>
<evidence type="ECO:0000256" key="5">
    <source>
        <dbReference type="ARBA" id="ARBA00022679"/>
    </source>
</evidence>
<dbReference type="GO" id="GO:0005524">
    <property type="term" value="F:ATP binding"/>
    <property type="evidence" value="ECO:0007669"/>
    <property type="project" value="UniProtKB-KW"/>
</dbReference>
<keyword evidence="5" id="KW-0808">Transferase</keyword>
<dbReference type="SUPFAM" id="SSF56112">
    <property type="entry name" value="Protein kinase-like (PK-like)"/>
    <property type="match status" value="1"/>
</dbReference>
<dbReference type="InterPro" id="IPR008271">
    <property type="entry name" value="Ser/Thr_kinase_AS"/>
</dbReference>
<evidence type="ECO:0000256" key="4">
    <source>
        <dbReference type="ARBA" id="ARBA00022527"/>
    </source>
</evidence>
<dbReference type="GO" id="GO:0045944">
    <property type="term" value="P:positive regulation of transcription by RNA polymerase II"/>
    <property type="evidence" value="ECO:0007669"/>
    <property type="project" value="TreeGrafter"/>
</dbReference>
<evidence type="ECO:0000259" key="10">
    <source>
        <dbReference type="PROSITE" id="PS50011"/>
    </source>
</evidence>
<sequence length="295" mass="33545">MELMPPRLAEILHSVIMNTRGSRALIMELADSNVGDELHKLENFFGLPYLMLIRLISHLVQGLSYLNSEKIAHRDLKPENILIFNQPDGMKFKLCDFGGSRIVTDNCQPLHSICGTPGYLNVNITANLAHNTKALPYTKDECDLWSVGITLFKCATGVLPFIPANGCADTVGMHSMMINRPADAICGHVSEDGRFVWEKDFPKGRCLYPRTFRRVLREFFRRLFDKREATRLTFETFAAMCEELIGLRRIPVFKTNIMLFEDYFDTSHVKLFENALAALVAELCAVDFCCHWTIS</sequence>
<reference evidence="13" key="1">
    <citation type="submission" date="2016-06" db="UniProtKB">
        <authorList>
            <consortium name="WormBaseParasite"/>
        </authorList>
    </citation>
    <scope>IDENTIFICATION</scope>
</reference>
<organism evidence="13">
    <name type="scientific">Gongylonema pulchrum</name>
    <dbReference type="NCBI Taxonomy" id="637853"/>
    <lineage>
        <taxon>Eukaryota</taxon>
        <taxon>Metazoa</taxon>
        <taxon>Ecdysozoa</taxon>
        <taxon>Nematoda</taxon>
        <taxon>Chromadorea</taxon>
        <taxon>Rhabditida</taxon>
        <taxon>Spirurina</taxon>
        <taxon>Spiruromorpha</taxon>
        <taxon>Spiruroidea</taxon>
        <taxon>Gongylonematidae</taxon>
        <taxon>Gongylonema</taxon>
    </lineage>
</organism>
<reference evidence="11 12" key="2">
    <citation type="submission" date="2018-11" db="EMBL/GenBank/DDBJ databases">
        <authorList>
            <consortium name="Pathogen Informatics"/>
        </authorList>
    </citation>
    <scope>NUCLEOTIDE SEQUENCE [LARGE SCALE GENOMIC DNA]</scope>
</reference>